<dbReference type="SFLD" id="SFLDG01016">
    <property type="entry name" value="Prenyltransferase_Like_2"/>
    <property type="match status" value="1"/>
</dbReference>
<dbReference type="NCBIfam" id="TIGR01787">
    <property type="entry name" value="squalene_cyclas"/>
    <property type="match status" value="1"/>
</dbReference>
<feature type="domain" description="Squalene cyclase C-terminal" evidence="5">
    <location>
        <begin position="332"/>
        <end position="651"/>
    </location>
</feature>
<evidence type="ECO:0000256" key="3">
    <source>
        <dbReference type="ARBA" id="ARBA00022737"/>
    </source>
</evidence>
<dbReference type="NCBIfam" id="TIGR01507">
    <property type="entry name" value="hopene_cyclase"/>
    <property type="match status" value="1"/>
</dbReference>
<dbReference type="EMBL" id="JAAKYA010000042">
    <property type="protein sequence ID" value="NGO38986.1"/>
    <property type="molecule type" value="Genomic_DNA"/>
</dbReference>
<dbReference type="InterPro" id="IPR002365">
    <property type="entry name" value="Terpene_synthase_CS"/>
</dbReference>
<dbReference type="InterPro" id="IPR032696">
    <property type="entry name" value="SQ_cyclase_C"/>
</dbReference>
<dbReference type="GO" id="GO:0005811">
    <property type="term" value="C:lipid droplet"/>
    <property type="evidence" value="ECO:0007669"/>
    <property type="project" value="InterPro"/>
</dbReference>
<keyword evidence="3" id="KW-0677">Repeat</keyword>
<dbReference type="AlphaFoldDB" id="A0A6M1RH92"/>
<evidence type="ECO:0000313" key="8">
    <source>
        <dbReference type="Proteomes" id="UP000477311"/>
    </source>
</evidence>
<dbReference type="InterPro" id="IPR032697">
    <property type="entry name" value="SQ_cyclase_N"/>
</dbReference>
<evidence type="ECO:0000259" key="6">
    <source>
        <dbReference type="Pfam" id="PF13249"/>
    </source>
</evidence>
<dbReference type="Pfam" id="PF13249">
    <property type="entry name" value="SQHop_cyclase_N"/>
    <property type="match status" value="1"/>
</dbReference>
<name>A0A6M1RH92_9BACT</name>
<dbReference type="UniPathway" id="UPA00337"/>
<proteinExistence type="inferred from homology"/>
<dbReference type="InterPro" id="IPR006400">
    <property type="entry name" value="Hopene-cyclase"/>
</dbReference>
<dbReference type="GO" id="GO:0051007">
    <property type="term" value="F:squalene-hopene cyclase activity"/>
    <property type="evidence" value="ECO:0007669"/>
    <property type="project" value="UniProtKB-EC"/>
</dbReference>
<gene>
    <name evidence="7" type="primary">shc</name>
    <name evidence="7" type="ORF">G4L39_06195</name>
</gene>
<evidence type="ECO:0000256" key="4">
    <source>
        <dbReference type="ARBA" id="ARBA00023235"/>
    </source>
</evidence>
<feature type="domain" description="Squalene cyclase N-terminal" evidence="6">
    <location>
        <begin position="33"/>
        <end position="322"/>
    </location>
</feature>
<comment type="caution">
    <text evidence="7">The sequence shown here is derived from an EMBL/GenBank/DDBJ whole genome shotgun (WGS) entry which is preliminary data.</text>
</comment>
<dbReference type="EC" id="5.4.99.17" evidence="7"/>
<evidence type="ECO:0000259" key="5">
    <source>
        <dbReference type="Pfam" id="PF13243"/>
    </source>
</evidence>
<dbReference type="SUPFAM" id="SSF48239">
    <property type="entry name" value="Terpenoid cyclases/Protein prenyltransferases"/>
    <property type="match status" value="2"/>
</dbReference>
<keyword evidence="4 7" id="KW-0413">Isomerase</keyword>
<dbReference type="GO" id="GO:0016104">
    <property type="term" value="P:triterpenoid biosynthetic process"/>
    <property type="evidence" value="ECO:0007669"/>
    <property type="project" value="InterPro"/>
</dbReference>
<dbReference type="PANTHER" id="PTHR11764">
    <property type="entry name" value="TERPENE CYCLASE/MUTASE FAMILY MEMBER"/>
    <property type="match status" value="1"/>
</dbReference>
<dbReference type="Gene3D" id="1.50.10.20">
    <property type="match status" value="2"/>
</dbReference>
<dbReference type="Pfam" id="PF13243">
    <property type="entry name" value="SQHop_cyclase_C"/>
    <property type="match status" value="1"/>
</dbReference>
<evidence type="ECO:0000256" key="2">
    <source>
        <dbReference type="ARBA" id="ARBA00009755"/>
    </source>
</evidence>
<dbReference type="PANTHER" id="PTHR11764:SF20">
    <property type="entry name" value="LANOSTEROL SYNTHASE"/>
    <property type="match status" value="1"/>
</dbReference>
<dbReference type="InterPro" id="IPR008930">
    <property type="entry name" value="Terpenoid_cyclase/PrenylTrfase"/>
</dbReference>
<dbReference type="PROSITE" id="PS01074">
    <property type="entry name" value="TERPENE_SYNTHASES"/>
    <property type="match status" value="1"/>
</dbReference>
<accession>A0A6M1RH92</accession>
<protein>
    <submittedName>
        <fullName evidence="7">Squalene--hopene cyclase</fullName>
        <ecNumber evidence="7">5.4.99.17</ecNumber>
    </submittedName>
</protein>
<organism evidence="7 8">
    <name type="scientific">Limisphaera ngatamarikiensis</name>
    <dbReference type="NCBI Taxonomy" id="1324935"/>
    <lineage>
        <taxon>Bacteria</taxon>
        <taxon>Pseudomonadati</taxon>
        <taxon>Verrucomicrobiota</taxon>
        <taxon>Verrucomicrobiia</taxon>
        <taxon>Limisphaerales</taxon>
        <taxon>Limisphaeraceae</taxon>
        <taxon>Limisphaera</taxon>
    </lineage>
</organism>
<comment type="pathway">
    <text evidence="1">Secondary metabolite biosynthesis; hopanoid biosynthesis.</text>
</comment>
<dbReference type="Proteomes" id="UP000477311">
    <property type="component" value="Unassembled WGS sequence"/>
</dbReference>
<evidence type="ECO:0000313" key="7">
    <source>
        <dbReference type="EMBL" id="NGO38986.1"/>
    </source>
</evidence>
<comment type="similarity">
    <text evidence="2">Belongs to the terpene cyclase/mutase family.</text>
</comment>
<dbReference type="RefSeq" id="WP_165106745.1">
    <property type="nucleotide sequence ID" value="NZ_JAAKYA010000042.1"/>
</dbReference>
<keyword evidence="8" id="KW-1185">Reference proteome</keyword>
<sequence length="657" mass="75722">MTQRSRNAVSEVPLSSVQAGPGSSWLDRLHEAIQRSQAFWLGQQKPEGYWIGELIVDVTLVADMVAFHHWDRSVDPAWQRKAVRHIFDKQLPDGGWNIYHGGPAEVNATIKAYLALKLAGIPPTHPRMLKAREVARSLGGVPRMNTFSKLYLALLGLFPWKYVPTIPCEVLLLGKWFRVNFWDMSNWTRAMLVPLAIINHFRPTRPCGVDLDELYPEGFHERDLRLPRDPDWFTWRNFFLLLDKVHKFAELWVRLGIHPFRRRALRKAEQWMLERFEGSDGLGAIFPAMLNSLIALKALGYPDDHPEVIRARRHLKELEHETADSVRIEPCLSPVWDTAIVTIALRESGIPEDHPAVVRAVDWLLDREIRFRGDWQHKNPAPVEPSGWAFEFNNKWNPDVDDTAMVLLALRQVPTRDPARRDAAFRRGLNWMLTFQCRDGGWAAFDKDCTNNILEKVPFADHNAMLDPECADITARVLEVMGREGYSLDHPQVRRAVAWLRSQQEADGSWYGRWGVNYIYGTWQVLRGLHALKMDMNQPWLLRARDWLESVQHEDGGWGERCNTYDDPVFKGQGPSTASQTAWAVMALCTFGDPHRPSLRAGVEYLLRTQNLDGTWTEEETTGTGFPKVFYLKYDSYRNAWPLLALATYRKLLRGEY</sequence>
<dbReference type="InterPro" id="IPR018333">
    <property type="entry name" value="Squalene_cyclase"/>
</dbReference>
<reference evidence="7 8" key="1">
    <citation type="submission" date="2020-02" db="EMBL/GenBank/DDBJ databases">
        <title>Draft genome sequence of Limisphaera ngatamarikiensis NGM72.4T, a thermophilic Verrucomicrobia grouped in subdivision 3.</title>
        <authorList>
            <person name="Carere C.R."/>
            <person name="Steen J."/>
            <person name="Hugenholtz P."/>
            <person name="Stott M.B."/>
        </authorList>
    </citation>
    <scope>NUCLEOTIDE SEQUENCE [LARGE SCALE GENOMIC DNA]</scope>
    <source>
        <strain evidence="7 8">NGM72.4</strain>
    </source>
</reference>
<evidence type="ECO:0000256" key="1">
    <source>
        <dbReference type="ARBA" id="ARBA00004999"/>
    </source>
</evidence>